<comment type="caution">
    <text evidence="1">The sequence shown here is derived from an EMBL/GenBank/DDBJ whole genome shotgun (WGS) entry which is preliminary data.</text>
</comment>
<gene>
    <name evidence="1" type="ORF">ISM_07065</name>
</gene>
<dbReference type="AlphaFoldDB" id="A3SL05"/>
<name>A3SL05_ROSNI</name>
<dbReference type="HOGENOM" id="CLU_2773343_0_0_5"/>
<keyword evidence="2" id="KW-1185">Reference proteome</keyword>
<accession>A3SL05</accession>
<evidence type="ECO:0000313" key="2">
    <source>
        <dbReference type="Proteomes" id="UP000005954"/>
    </source>
</evidence>
<sequence>MLPAIGNCAAPQREPLMAASKIILDTATAAILPLTFLRRDFAPLRYLEAEADAASVLRKIAVLFYLHAG</sequence>
<dbReference type="Proteomes" id="UP000005954">
    <property type="component" value="Unassembled WGS sequence"/>
</dbReference>
<dbReference type="EMBL" id="AALY01000001">
    <property type="protein sequence ID" value="EAP78036.1"/>
    <property type="molecule type" value="Genomic_DNA"/>
</dbReference>
<proteinExistence type="predicted"/>
<organism evidence="1 2">
    <name type="scientific">Roseovarius nubinhibens (strain ATCC BAA-591 / DSM 15170 / ISM)</name>
    <dbReference type="NCBI Taxonomy" id="89187"/>
    <lineage>
        <taxon>Bacteria</taxon>
        <taxon>Pseudomonadati</taxon>
        <taxon>Pseudomonadota</taxon>
        <taxon>Alphaproteobacteria</taxon>
        <taxon>Rhodobacterales</taxon>
        <taxon>Roseobacteraceae</taxon>
        <taxon>Roseovarius</taxon>
    </lineage>
</organism>
<protein>
    <submittedName>
        <fullName evidence="1">Uncharacterized protein</fullName>
    </submittedName>
</protein>
<evidence type="ECO:0000313" key="1">
    <source>
        <dbReference type="EMBL" id="EAP78036.1"/>
    </source>
</evidence>
<reference evidence="1 2" key="1">
    <citation type="submission" date="2005-12" db="EMBL/GenBank/DDBJ databases">
        <authorList>
            <person name="Moran M.A."/>
            <person name="Ferriera S."/>
            <person name="Johnson J."/>
            <person name="Kravitz S."/>
            <person name="Halpern A."/>
            <person name="Remington K."/>
            <person name="Beeson K."/>
            <person name="Tran B."/>
            <person name="Rogers Y.-H."/>
            <person name="Friedman R."/>
            <person name="Venter J.C."/>
        </authorList>
    </citation>
    <scope>NUCLEOTIDE SEQUENCE [LARGE SCALE GENOMIC DNA]</scope>
    <source>
        <strain evidence="2">ATCC BAA-591 / DSM 15170 / ISM</strain>
    </source>
</reference>